<evidence type="ECO:0000313" key="1">
    <source>
        <dbReference type="EMBL" id="RFA12242.1"/>
    </source>
</evidence>
<dbReference type="EMBL" id="NBXB01000043">
    <property type="protein sequence ID" value="RFA12242.1"/>
    <property type="molecule type" value="Genomic_DNA"/>
</dbReference>
<dbReference type="Proteomes" id="UP000256541">
    <property type="component" value="Unassembled WGS sequence"/>
</dbReference>
<protein>
    <submittedName>
        <fullName evidence="1">Uncharacterized protein</fullName>
    </submittedName>
</protein>
<gene>
    <name evidence="1" type="ORF">B7R22_16575</name>
</gene>
<dbReference type="AlphaFoldDB" id="A0A3E0VQI0"/>
<evidence type="ECO:0000313" key="2">
    <source>
        <dbReference type="Proteomes" id="UP000256541"/>
    </source>
</evidence>
<dbReference type="RefSeq" id="WP_116412828.1">
    <property type="nucleotide sequence ID" value="NZ_NBXB01000043.1"/>
</dbReference>
<accession>A0A3E0VQI0</accession>
<name>A0A3E0VQI0_9MICO</name>
<comment type="caution">
    <text evidence="1">The sequence shown here is derived from an EMBL/GenBank/DDBJ whole genome shotgun (WGS) entry which is preliminary data.</text>
</comment>
<reference evidence="1 2" key="1">
    <citation type="submission" date="2017-04" db="EMBL/GenBank/DDBJ databases">
        <title>Comparative genome analysis of Subtercola boreus.</title>
        <authorList>
            <person name="Cho Y.-J."/>
            <person name="Cho A."/>
            <person name="Kim O.-S."/>
            <person name="Lee J.-I."/>
        </authorList>
    </citation>
    <scope>NUCLEOTIDE SEQUENCE [LARGE SCALE GENOMIC DNA]</scope>
    <source>
        <strain evidence="1 2">P27479</strain>
    </source>
</reference>
<proteinExistence type="predicted"/>
<dbReference type="Gene3D" id="3.40.190.10">
    <property type="entry name" value="Periplasmic binding protein-like II"/>
    <property type="match status" value="2"/>
</dbReference>
<organism evidence="1 2">
    <name type="scientific">Subtercola boreus</name>
    <dbReference type="NCBI Taxonomy" id="120213"/>
    <lineage>
        <taxon>Bacteria</taxon>
        <taxon>Bacillati</taxon>
        <taxon>Actinomycetota</taxon>
        <taxon>Actinomycetes</taxon>
        <taxon>Micrococcales</taxon>
        <taxon>Microbacteriaceae</taxon>
        <taxon>Subtercola</taxon>
    </lineage>
</organism>
<dbReference type="OrthoDB" id="5056596at2"/>
<sequence length="206" mass="22297">MPAITGVDASPTQAAWITEHPFTKVFTDRVNSIPAVPATEGCLSDAMSAVRAPVVPQMQADLTGSTNLDDALAAAETDANTALKNYLEQLGWPPPPGEGILLTALHAVAAAVKDAVLPVSVPVADYQVTPVLENPYWGHLSLAGHELGLNPRHVDEIGDYLLRLPIPPAPPQFVADTVSLFEFHADWGSEWWRQLSWNHLRSWQLS</sequence>